<keyword evidence="4" id="KW-0456">Lyase</keyword>
<dbReference type="InterPro" id="IPR006913">
    <property type="entry name" value="CENP-V/GFA"/>
</dbReference>
<dbReference type="EMBL" id="JBEPLM010000007">
    <property type="protein sequence ID" value="MET3594487.1"/>
    <property type="molecule type" value="Genomic_DNA"/>
</dbReference>
<evidence type="ECO:0000259" key="5">
    <source>
        <dbReference type="PROSITE" id="PS51891"/>
    </source>
</evidence>
<name>A0ABV2HWM1_9HYPH</name>
<dbReference type="Proteomes" id="UP001549036">
    <property type="component" value="Unassembled WGS sequence"/>
</dbReference>
<gene>
    <name evidence="6" type="ORF">ABID26_003895</name>
</gene>
<dbReference type="PROSITE" id="PS51891">
    <property type="entry name" value="CENP_V_GFA"/>
    <property type="match status" value="1"/>
</dbReference>
<evidence type="ECO:0000256" key="3">
    <source>
        <dbReference type="ARBA" id="ARBA00022833"/>
    </source>
</evidence>
<proteinExistence type="inferred from homology"/>
<dbReference type="RefSeq" id="WP_292374145.1">
    <property type="nucleotide sequence ID" value="NZ_JBEPLM010000007.1"/>
</dbReference>
<evidence type="ECO:0000256" key="1">
    <source>
        <dbReference type="ARBA" id="ARBA00005495"/>
    </source>
</evidence>
<dbReference type="Gene3D" id="3.90.1590.10">
    <property type="entry name" value="glutathione-dependent formaldehyde- activating enzyme (gfa)"/>
    <property type="match status" value="1"/>
</dbReference>
<dbReference type="PANTHER" id="PTHR33337">
    <property type="entry name" value="GFA DOMAIN-CONTAINING PROTEIN"/>
    <property type="match status" value="1"/>
</dbReference>
<dbReference type="InterPro" id="IPR011057">
    <property type="entry name" value="Mss4-like_sf"/>
</dbReference>
<organism evidence="6 7">
    <name type="scientific">Mesorhizobium shonense</name>
    <dbReference type="NCBI Taxonomy" id="1209948"/>
    <lineage>
        <taxon>Bacteria</taxon>
        <taxon>Pseudomonadati</taxon>
        <taxon>Pseudomonadota</taxon>
        <taxon>Alphaproteobacteria</taxon>
        <taxon>Hyphomicrobiales</taxon>
        <taxon>Phyllobacteriaceae</taxon>
        <taxon>Mesorhizobium</taxon>
    </lineage>
</organism>
<evidence type="ECO:0000313" key="7">
    <source>
        <dbReference type="Proteomes" id="UP001549036"/>
    </source>
</evidence>
<dbReference type="SUPFAM" id="SSF51316">
    <property type="entry name" value="Mss4-like"/>
    <property type="match status" value="1"/>
</dbReference>
<reference evidence="6 7" key="1">
    <citation type="submission" date="2024-06" db="EMBL/GenBank/DDBJ databases">
        <title>Genomic Encyclopedia of Type Strains, Phase IV (KMG-IV): sequencing the most valuable type-strain genomes for metagenomic binning, comparative biology and taxonomic classification.</title>
        <authorList>
            <person name="Goeker M."/>
        </authorList>
    </citation>
    <scope>NUCLEOTIDE SEQUENCE [LARGE SCALE GENOMIC DNA]</scope>
    <source>
        <strain evidence="6 7">DSM 29846</strain>
    </source>
</reference>
<comment type="similarity">
    <text evidence="1">Belongs to the Gfa family.</text>
</comment>
<evidence type="ECO:0000256" key="2">
    <source>
        <dbReference type="ARBA" id="ARBA00022723"/>
    </source>
</evidence>
<dbReference type="PANTHER" id="PTHR33337:SF40">
    <property type="entry name" value="CENP-V_GFA DOMAIN-CONTAINING PROTEIN-RELATED"/>
    <property type="match status" value="1"/>
</dbReference>
<keyword evidence="7" id="KW-1185">Reference proteome</keyword>
<accession>A0ABV2HWM1</accession>
<protein>
    <recommendedName>
        <fullName evidence="5">CENP-V/GFA domain-containing protein</fullName>
    </recommendedName>
</protein>
<evidence type="ECO:0000313" key="6">
    <source>
        <dbReference type="EMBL" id="MET3594487.1"/>
    </source>
</evidence>
<feature type="domain" description="CENP-V/GFA" evidence="5">
    <location>
        <begin position="2"/>
        <end position="116"/>
    </location>
</feature>
<dbReference type="Pfam" id="PF04828">
    <property type="entry name" value="GFA"/>
    <property type="match status" value="1"/>
</dbReference>
<sequence>MSSGHCLCGGVRYQIAGELADPIACHCTQCARTSGNFAAMAACRSENLRLLTSSTLSWYQSSDNVERGFCSRCGGNLFWREAASTQTFVAAGTLDQPTGLRLSKHIFIGSKSDFYDLTDGLPQEKEG</sequence>
<comment type="caution">
    <text evidence="6">The sequence shown here is derived from an EMBL/GenBank/DDBJ whole genome shotgun (WGS) entry which is preliminary data.</text>
</comment>
<keyword evidence="3" id="KW-0862">Zinc</keyword>
<evidence type="ECO:0000256" key="4">
    <source>
        <dbReference type="ARBA" id="ARBA00023239"/>
    </source>
</evidence>
<keyword evidence="2" id="KW-0479">Metal-binding</keyword>